<feature type="compositionally biased region" description="Basic and acidic residues" evidence="1">
    <location>
        <begin position="25"/>
        <end position="39"/>
    </location>
</feature>
<evidence type="ECO:0000313" key="2">
    <source>
        <dbReference type="EMBL" id="CAA9578526.1"/>
    </source>
</evidence>
<proteinExistence type="predicted"/>
<feature type="compositionally biased region" description="Basic and acidic residues" evidence="1">
    <location>
        <begin position="53"/>
        <end position="62"/>
    </location>
</feature>
<accession>A0A6J4VI29</accession>
<dbReference type="AlphaFoldDB" id="A0A6J4VI29"/>
<feature type="region of interest" description="Disordered" evidence="1">
    <location>
        <begin position="1"/>
        <end position="62"/>
    </location>
</feature>
<sequence length="62" mass="6431">MIRGKQRRHGEEASISPRVGLVARGIEDGRGRGGDDALPRRGVGGSTPGRLGVSDRRGAVAP</sequence>
<evidence type="ECO:0000256" key="1">
    <source>
        <dbReference type="SAM" id="MobiDB-lite"/>
    </source>
</evidence>
<organism evidence="2">
    <name type="scientific">uncultured Thermomicrobiales bacterium</name>
    <dbReference type="NCBI Taxonomy" id="1645740"/>
    <lineage>
        <taxon>Bacteria</taxon>
        <taxon>Pseudomonadati</taxon>
        <taxon>Thermomicrobiota</taxon>
        <taxon>Thermomicrobia</taxon>
        <taxon>Thermomicrobiales</taxon>
        <taxon>environmental samples</taxon>
    </lineage>
</organism>
<reference evidence="2" key="1">
    <citation type="submission" date="2020-02" db="EMBL/GenBank/DDBJ databases">
        <authorList>
            <person name="Meier V. D."/>
        </authorList>
    </citation>
    <scope>NUCLEOTIDE SEQUENCE</scope>
    <source>
        <strain evidence="2">AVDCRST_MAG49</strain>
    </source>
</reference>
<protein>
    <submittedName>
        <fullName evidence="2">Uncharacterized protein</fullName>
    </submittedName>
</protein>
<name>A0A6J4VI29_9BACT</name>
<dbReference type="EMBL" id="CADCWG010000317">
    <property type="protein sequence ID" value="CAA9578526.1"/>
    <property type="molecule type" value="Genomic_DNA"/>
</dbReference>
<gene>
    <name evidence="2" type="ORF">AVDCRST_MAG49-4527</name>
</gene>